<dbReference type="Pfam" id="PF13391">
    <property type="entry name" value="HNH_2"/>
    <property type="match status" value="1"/>
</dbReference>
<evidence type="ECO:0000259" key="1">
    <source>
        <dbReference type="Pfam" id="PF13391"/>
    </source>
</evidence>
<dbReference type="InterPro" id="IPR057203">
    <property type="entry name" value="DUF7881"/>
</dbReference>
<gene>
    <name evidence="3" type="ORF">I7I53_12288</name>
</gene>
<accession>A0A8A1LUS2</accession>
<evidence type="ECO:0008006" key="5">
    <source>
        <dbReference type="Google" id="ProtNLM"/>
    </source>
</evidence>
<dbReference type="Pfam" id="PF25324">
    <property type="entry name" value="DUF7881"/>
    <property type="match status" value="1"/>
</dbReference>
<evidence type="ECO:0000313" key="4">
    <source>
        <dbReference type="Proteomes" id="UP000663419"/>
    </source>
</evidence>
<name>A0A8A1LUS2_AJEC8</name>
<evidence type="ECO:0000313" key="3">
    <source>
        <dbReference type="EMBL" id="QSS57948.1"/>
    </source>
</evidence>
<sequence>MDMCVDHVGQGLCMLADSISSSYQLPLLQLLLPTHFSTVNSASQVLFYLQDKYNMPRDRAAYRNVRFYDASTATCVGGFYQNGSITEENLIWILSEVLLITDGEHPWTIQHRPSGRTITSSSNPVVLGNYDIYSTGSLQVTNEPWFARLTSHSISGREDQFRYEVRARDGKCVISGQVNPSAQWDDWAGLEAAHVFPVAKESLWIALNYGRWITNINDAEGQSKIHSVQNGLLMMGNLHTRFDQYLFSINPDDGYKIVEFGAGSWGIDGRILDPVCRDPNTNNCVSDELLRWHFRQSVLANMRGAGEPIFESDFPPGSDMMATLHDEVYGKERFEMILESKLQSEITNK</sequence>
<reference evidence="3" key="1">
    <citation type="submission" date="2021-01" db="EMBL/GenBank/DDBJ databases">
        <title>Chromosome-level genome assembly of a human fungal pathogen reveals clustering of transcriptionally co-regulated genes.</title>
        <authorList>
            <person name="Voorhies M."/>
            <person name="Cohen S."/>
            <person name="Shea T.P."/>
            <person name="Petrus S."/>
            <person name="Munoz J.F."/>
            <person name="Poplawski S."/>
            <person name="Goldman W.E."/>
            <person name="Michael T."/>
            <person name="Cuomo C.A."/>
            <person name="Sil A."/>
            <person name="Beyhan S."/>
        </authorList>
    </citation>
    <scope>NUCLEOTIDE SEQUENCE</scope>
    <source>
        <strain evidence="3">H88</strain>
    </source>
</reference>
<dbReference type="VEuPathDB" id="FungiDB:I7I53_12288"/>
<proteinExistence type="predicted"/>
<organism evidence="3 4">
    <name type="scientific">Ajellomyces capsulatus (strain H88)</name>
    <name type="common">Darling's disease fungus</name>
    <name type="synonym">Histoplasma capsulatum</name>
    <dbReference type="NCBI Taxonomy" id="544711"/>
    <lineage>
        <taxon>Eukaryota</taxon>
        <taxon>Fungi</taxon>
        <taxon>Dikarya</taxon>
        <taxon>Ascomycota</taxon>
        <taxon>Pezizomycotina</taxon>
        <taxon>Eurotiomycetes</taxon>
        <taxon>Eurotiomycetidae</taxon>
        <taxon>Onygenales</taxon>
        <taxon>Ajellomycetaceae</taxon>
        <taxon>Histoplasma</taxon>
    </lineage>
</organism>
<dbReference type="Proteomes" id="UP000663419">
    <property type="component" value="Chromosome 6"/>
</dbReference>
<dbReference type="InterPro" id="IPR003615">
    <property type="entry name" value="HNH_nuc"/>
</dbReference>
<dbReference type="EMBL" id="CP069107">
    <property type="protein sequence ID" value="QSS57948.1"/>
    <property type="molecule type" value="Genomic_DNA"/>
</dbReference>
<dbReference type="AlphaFoldDB" id="A0A8A1LUS2"/>
<feature type="domain" description="DUF7881" evidence="2">
    <location>
        <begin position="62"/>
        <end position="138"/>
    </location>
</feature>
<evidence type="ECO:0000259" key="2">
    <source>
        <dbReference type="Pfam" id="PF25324"/>
    </source>
</evidence>
<protein>
    <recommendedName>
        <fullName evidence="5">HNH nuclease domain-containing protein</fullName>
    </recommendedName>
</protein>
<feature type="domain" description="HNH nuclease" evidence="1">
    <location>
        <begin position="172"/>
        <end position="250"/>
    </location>
</feature>